<proteinExistence type="predicted"/>
<dbReference type="RefSeq" id="WP_211085247.1">
    <property type="nucleotide sequence ID" value="NZ_JABAEK010000050.1"/>
</dbReference>
<comment type="caution">
    <text evidence="2">The sequence shown here is derived from an EMBL/GenBank/DDBJ whole genome shotgun (WGS) entry which is preliminary data.</text>
</comment>
<feature type="non-terminal residue" evidence="2">
    <location>
        <position position="292"/>
    </location>
</feature>
<gene>
    <name evidence="2" type="ORF">HGG82_16630</name>
</gene>
<feature type="non-terminal residue" evidence="2">
    <location>
        <position position="1"/>
    </location>
</feature>
<name>A0A847RDQ9_9GAMM</name>
<evidence type="ECO:0000313" key="3">
    <source>
        <dbReference type="Proteomes" id="UP000586067"/>
    </source>
</evidence>
<evidence type="ECO:0000259" key="1">
    <source>
        <dbReference type="Pfam" id="PF18657"/>
    </source>
</evidence>
<accession>A0A847RDQ9</accession>
<protein>
    <submittedName>
        <fullName evidence="2">Filamentous hemagglutinin</fullName>
    </submittedName>
</protein>
<dbReference type="EMBL" id="JABAEK010000050">
    <property type="protein sequence ID" value="NLQ19214.1"/>
    <property type="molecule type" value="Genomic_DNA"/>
</dbReference>
<feature type="domain" description="YDG" evidence="1">
    <location>
        <begin position="170"/>
        <end position="247"/>
    </location>
</feature>
<dbReference type="Proteomes" id="UP000586067">
    <property type="component" value="Unassembled WGS sequence"/>
</dbReference>
<dbReference type="AlphaFoldDB" id="A0A847RDQ9"/>
<sequence length="292" mass="28679">GLTAESKTYDANTTASLTGTAAINALGNDKVSLDGTATGAFADKKVGEDKAVTVTVTGLTLTGDDAGNYTLVAPNGLTASISKANLDVTGLTAESKTYDANTTASLTGAATVNALGNDNVSLDGTATGAFADKKVGKDKAVTVTGLTLTGDDAGNYTLVAPNGLTASISKANLDVTGLTAESKTYDANTTASLTGTAAINALGNDNVSLDGTATGAFADKKVGKDKAVTVTGLTLTGDDAGNYTLVAPNGLTASISKANLDVTGLTAESKTYDANTTASLTGTAAINALGND</sequence>
<evidence type="ECO:0000313" key="2">
    <source>
        <dbReference type="EMBL" id="NLQ19214.1"/>
    </source>
</evidence>
<dbReference type="InterPro" id="IPR041248">
    <property type="entry name" value="YDG"/>
</dbReference>
<feature type="domain" description="YDG" evidence="1">
    <location>
        <begin position="2"/>
        <end position="73"/>
    </location>
</feature>
<keyword evidence="3" id="KW-1185">Reference proteome</keyword>
<organism evidence="2 3">
    <name type="scientific">Marinomonas profundi</name>
    <dbReference type="NCBI Taxonomy" id="2726122"/>
    <lineage>
        <taxon>Bacteria</taxon>
        <taxon>Pseudomonadati</taxon>
        <taxon>Pseudomonadota</taxon>
        <taxon>Gammaproteobacteria</taxon>
        <taxon>Oceanospirillales</taxon>
        <taxon>Oceanospirillaceae</taxon>
        <taxon>Marinomonas</taxon>
    </lineage>
</organism>
<reference evidence="2 3" key="1">
    <citation type="submission" date="2020-04" db="EMBL/GenBank/DDBJ databases">
        <title>Marinomonas sp. M1K-6 isolated from the deep seawater of the Mariana Trench.</title>
        <authorList>
            <person name="Li Y."/>
        </authorList>
    </citation>
    <scope>NUCLEOTIDE SEQUENCE [LARGE SCALE GENOMIC DNA]</scope>
    <source>
        <strain evidence="2 3">M1K-6</strain>
    </source>
</reference>
<dbReference type="Pfam" id="PF18657">
    <property type="entry name" value="YDG"/>
    <property type="match status" value="3"/>
</dbReference>
<feature type="domain" description="YDG" evidence="1">
    <location>
        <begin position="83"/>
        <end position="160"/>
    </location>
</feature>